<feature type="compositionally biased region" description="Polar residues" evidence="1">
    <location>
        <begin position="14"/>
        <end position="32"/>
    </location>
</feature>
<dbReference type="EMBL" id="CAICTM010000046">
    <property type="protein sequence ID" value="CAB9498818.1"/>
    <property type="molecule type" value="Genomic_DNA"/>
</dbReference>
<feature type="compositionally biased region" description="Polar residues" evidence="1">
    <location>
        <begin position="248"/>
        <end position="270"/>
    </location>
</feature>
<keyword evidence="3" id="KW-0675">Receptor</keyword>
<keyword evidence="2" id="KW-0472">Membrane</keyword>
<dbReference type="Gene3D" id="3.80.10.10">
    <property type="entry name" value="Ribonuclease Inhibitor"/>
    <property type="match status" value="1"/>
</dbReference>
<feature type="region of interest" description="Disordered" evidence="1">
    <location>
        <begin position="1"/>
        <end position="96"/>
    </location>
</feature>
<feature type="compositionally biased region" description="Low complexity" evidence="1">
    <location>
        <begin position="192"/>
        <end position="201"/>
    </location>
</feature>
<evidence type="ECO:0000313" key="4">
    <source>
        <dbReference type="Proteomes" id="UP001153069"/>
    </source>
</evidence>
<feature type="compositionally biased region" description="Polar residues" evidence="1">
    <location>
        <begin position="312"/>
        <end position="324"/>
    </location>
</feature>
<dbReference type="PANTHER" id="PTHR48054">
    <property type="entry name" value="RECEPTOR KINASE-LIKE PROTEIN XA21"/>
    <property type="match status" value="1"/>
</dbReference>
<sequence>MSDRSQPADVTRPSYCSGNEVASISWQRQGQGTTYLSTTSTSTHGRFQSTRERRSANNGAVRRSNSTASAQGQGRDSTLSRLRSSEGESAVPRLYPGLKGRRNVDFFHLRQGMNPAAHRQQPSMPEPQEQQRSSQESTLLDEPNAVDGHDVAHQRSEFDTTTGEASTGIAVAATSTSFDQTTERRTGDEDFTGTTDATTGTVNATEVSADIPSLTSYEDKNKLQQSDPPSRDLPVSSGHSSAIAAGVTPSSPLNAGVHHQQQQSTPSETPDLSGAFSTTSTSTVSVPGASFNADNSMYVRKAGLGGGRRSSETANNLQQQTPPSLQRYASVGTGDSSIRTPGLRRFQSVGGATGSNEGGSPHPRRVPGLRRRESIESGALGTISGDNNPIGPREPNFRRHESVGNSTISTVSTVSTVSNGGGGASVPGASFSTDNGFIARKAALSMRRSRMEDTSMDGSSYSIDSMNASMVSVPGASFSTDNGAYARKAGLRGRASVRSNRSFSSGASSASSGAMEDESSRSMPGASRENDGEQASAKEGKHMARSQDSLRTVDENIKMRGAGGTPNSSFRYQPGSSIRSVGSGTQTMQGREDSYRAQMDGSIGTATTDHNIEELEERYRAKVGAESRPGAVSSNDTQAADAINAKLERHFGPTLESQEQERGDRFSHISLLSPRRPESTTLSLPPTISIRASVEEDEVSEELDREEFDMEFEAEVVPVARSQGNLPRELTVDQDVAREQATFPIGDNKERLWFFTPTGIGVTCAIVVVAIIAIVAAVATRSKGSDEVNYDEVIADAGLPFTNTLPSATQAILEEQDPDAPQYMAYQWLQEEDLFLGYPLWRKQQRFAMATIYFALYHSEEDQDMPWFEHDTDECDWLWSVDDLSKCDSSGRYEILSLRLDYRGSGDEILVNGCRGPNDNCTVAENGSPPRHEIPPEIGLLSIEQLNVAHVKSTTPLSNIWPAELFNLTNSLVQLTAKESRGLTGTIPTFVGLLSNLEVLSVEQTSVTGGIPTQIGECRNLQELIVSENPSLSGRLPTELGIMSNLELMWIFDNQNLTGPVPSEFGTMPNLLFLSLDGNDLTSTIPTELGLATTLNEFRLGRNDLSGTVPSELGALSNLRTFALQDNDKLSGTMPLLLCKLDILMFQYFVDCTRIECCTSY</sequence>
<keyword evidence="4" id="KW-1185">Reference proteome</keyword>
<feature type="compositionally biased region" description="Basic and acidic residues" evidence="1">
    <location>
        <begin position="147"/>
        <end position="158"/>
    </location>
</feature>
<feature type="compositionally biased region" description="Low complexity" evidence="1">
    <location>
        <begin position="33"/>
        <end position="43"/>
    </location>
</feature>
<keyword evidence="2" id="KW-0812">Transmembrane</keyword>
<gene>
    <name evidence="3" type="ORF">SEMRO_46_G027400.1</name>
</gene>
<evidence type="ECO:0000313" key="3">
    <source>
        <dbReference type="EMBL" id="CAB9498818.1"/>
    </source>
</evidence>
<dbReference type="InterPro" id="IPR052592">
    <property type="entry name" value="LRR-RLK"/>
</dbReference>
<name>A0A9N8H1Q3_9STRA</name>
<evidence type="ECO:0000256" key="2">
    <source>
        <dbReference type="SAM" id="Phobius"/>
    </source>
</evidence>
<dbReference type="GO" id="GO:0016301">
    <property type="term" value="F:kinase activity"/>
    <property type="evidence" value="ECO:0007669"/>
    <property type="project" value="UniProtKB-KW"/>
</dbReference>
<keyword evidence="2" id="KW-1133">Transmembrane helix</keyword>
<feature type="region of interest" description="Disordered" evidence="1">
    <location>
        <begin position="115"/>
        <end position="400"/>
    </location>
</feature>
<feature type="transmembrane region" description="Helical" evidence="2">
    <location>
        <begin position="752"/>
        <end position="779"/>
    </location>
</feature>
<feature type="compositionally biased region" description="Low complexity" evidence="1">
    <location>
        <begin position="119"/>
        <end position="137"/>
    </location>
</feature>
<keyword evidence="3" id="KW-0808">Transferase</keyword>
<dbReference type="SUPFAM" id="SSF52058">
    <property type="entry name" value="L domain-like"/>
    <property type="match status" value="1"/>
</dbReference>
<feature type="compositionally biased region" description="Low complexity" evidence="1">
    <location>
        <begin position="277"/>
        <end position="286"/>
    </location>
</feature>
<dbReference type="PANTHER" id="PTHR48054:SF82">
    <property type="entry name" value="LRR RECEPTOR-LIKE SERINE_THREONINE-PROTEIN KINASE FLS2"/>
    <property type="match status" value="1"/>
</dbReference>
<protein>
    <submittedName>
        <fullName evidence="3">LRR receptor-like serine threonine-protein kinase</fullName>
    </submittedName>
</protein>
<keyword evidence="3" id="KW-0418">Kinase</keyword>
<dbReference type="AlphaFoldDB" id="A0A9N8H1Q3"/>
<dbReference type="InterPro" id="IPR032675">
    <property type="entry name" value="LRR_dom_sf"/>
</dbReference>
<feature type="compositionally biased region" description="Basic and acidic residues" evidence="1">
    <location>
        <begin position="528"/>
        <end position="542"/>
    </location>
</feature>
<proteinExistence type="predicted"/>
<comment type="caution">
    <text evidence="3">The sequence shown here is derived from an EMBL/GenBank/DDBJ whole genome shotgun (WGS) entry which is preliminary data.</text>
</comment>
<feature type="compositionally biased region" description="Polar residues" evidence="1">
    <location>
        <begin position="565"/>
        <end position="589"/>
    </location>
</feature>
<dbReference type="Proteomes" id="UP001153069">
    <property type="component" value="Unassembled WGS sequence"/>
</dbReference>
<evidence type="ECO:0000256" key="1">
    <source>
        <dbReference type="SAM" id="MobiDB-lite"/>
    </source>
</evidence>
<accession>A0A9N8H1Q3</accession>
<reference evidence="3" key="1">
    <citation type="submission" date="2020-06" db="EMBL/GenBank/DDBJ databases">
        <authorList>
            <consortium name="Plant Systems Biology data submission"/>
        </authorList>
    </citation>
    <scope>NUCLEOTIDE SEQUENCE</scope>
    <source>
        <strain evidence="3">D6</strain>
    </source>
</reference>
<feature type="compositionally biased region" description="Low complexity" evidence="1">
    <location>
        <begin position="496"/>
        <end position="514"/>
    </location>
</feature>
<feature type="region of interest" description="Disordered" evidence="1">
    <location>
        <begin position="492"/>
        <end position="603"/>
    </location>
</feature>
<organism evidence="3 4">
    <name type="scientific">Seminavis robusta</name>
    <dbReference type="NCBI Taxonomy" id="568900"/>
    <lineage>
        <taxon>Eukaryota</taxon>
        <taxon>Sar</taxon>
        <taxon>Stramenopiles</taxon>
        <taxon>Ochrophyta</taxon>
        <taxon>Bacillariophyta</taxon>
        <taxon>Bacillariophyceae</taxon>
        <taxon>Bacillariophycidae</taxon>
        <taxon>Naviculales</taxon>
        <taxon>Naviculaceae</taxon>
        <taxon>Seminavis</taxon>
    </lineage>
</organism>
<feature type="compositionally biased region" description="Polar residues" evidence="1">
    <location>
        <begin position="63"/>
        <end position="82"/>
    </location>
</feature>